<keyword evidence="6 9" id="KW-0067">ATP-binding</keyword>
<organism evidence="9 10">
    <name type="scientific">Tistrella mobilis</name>
    <dbReference type="NCBI Taxonomy" id="171437"/>
    <lineage>
        <taxon>Bacteria</taxon>
        <taxon>Pseudomonadati</taxon>
        <taxon>Pseudomonadota</taxon>
        <taxon>Alphaproteobacteria</taxon>
        <taxon>Geminicoccales</taxon>
        <taxon>Geminicoccaceae</taxon>
        <taxon>Tistrella</taxon>
    </lineage>
</organism>
<evidence type="ECO:0000256" key="7">
    <source>
        <dbReference type="ARBA" id="ARBA00022967"/>
    </source>
</evidence>
<feature type="non-terminal residue" evidence="9">
    <location>
        <position position="1"/>
    </location>
</feature>
<keyword evidence="5" id="KW-0547">Nucleotide-binding</keyword>
<evidence type="ECO:0000256" key="8">
    <source>
        <dbReference type="ARBA" id="ARBA00023136"/>
    </source>
</evidence>
<evidence type="ECO:0000256" key="5">
    <source>
        <dbReference type="ARBA" id="ARBA00022741"/>
    </source>
</evidence>
<comment type="caution">
    <text evidence="9">The sequence shown here is derived from an EMBL/GenBank/DDBJ whole genome shotgun (WGS) entry which is preliminary data.</text>
</comment>
<proteinExistence type="predicted"/>
<keyword evidence="1" id="KW-0813">Transport</keyword>
<dbReference type="EMBL" id="DMAI01000306">
    <property type="protein sequence ID" value="HAE49455.1"/>
    <property type="molecule type" value="Genomic_DNA"/>
</dbReference>
<protein>
    <submittedName>
        <fullName evidence="9">ABC transporter ATP-binding protein</fullName>
    </submittedName>
</protein>
<sequence>HGRPADLSTIPRAIRAGLAYVTEDRKGLGLVLADSIRRNVPLANLDAVANAGVVDDAREAGVAEDYRARVNIKCASIEQETVNLSGGNQ</sequence>
<name>A0A3B9INS2_9PROT</name>
<dbReference type="AlphaFoldDB" id="A0A3B9INS2"/>
<accession>A0A3B9INS2</accession>
<evidence type="ECO:0000256" key="1">
    <source>
        <dbReference type="ARBA" id="ARBA00022448"/>
    </source>
</evidence>
<keyword evidence="2" id="KW-1003">Cell membrane</keyword>
<evidence type="ECO:0000313" key="9">
    <source>
        <dbReference type="EMBL" id="HAE49455.1"/>
    </source>
</evidence>
<evidence type="ECO:0000256" key="3">
    <source>
        <dbReference type="ARBA" id="ARBA00022597"/>
    </source>
</evidence>
<dbReference type="PANTHER" id="PTHR43790">
    <property type="entry name" value="CARBOHYDRATE TRANSPORT ATP-BINDING PROTEIN MG119-RELATED"/>
    <property type="match status" value="1"/>
</dbReference>
<gene>
    <name evidence="9" type="ORF">DCK97_18725</name>
</gene>
<keyword evidence="8" id="KW-0472">Membrane</keyword>
<keyword evidence="4" id="KW-0677">Repeat</keyword>
<keyword evidence="7" id="KW-1278">Translocase</keyword>
<reference evidence="9 10" key="1">
    <citation type="journal article" date="2018" name="Nat. Biotechnol.">
        <title>A standardized bacterial taxonomy based on genome phylogeny substantially revises the tree of life.</title>
        <authorList>
            <person name="Parks D.H."/>
            <person name="Chuvochina M."/>
            <person name="Waite D.W."/>
            <person name="Rinke C."/>
            <person name="Skarshewski A."/>
            <person name="Chaumeil P.A."/>
            <person name="Hugenholtz P."/>
        </authorList>
    </citation>
    <scope>NUCLEOTIDE SEQUENCE [LARGE SCALE GENOMIC DNA]</scope>
    <source>
        <strain evidence="9">UBA8739</strain>
    </source>
</reference>
<dbReference type="PANTHER" id="PTHR43790:SF1">
    <property type="entry name" value="XYLOSE IMPORT ATP-BINDING PROTEIN XYLG"/>
    <property type="match status" value="1"/>
</dbReference>
<evidence type="ECO:0000256" key="2">
    <source>
        <dbReference type="ARBA" id="ARBA00022475"/>
    </source>
</evidence>
<feature type="non-terminal residue" evidence="9">
    <location>
        <position position="89"/>
    </location>
</feature>
<keyword evidence="3" id="KW-0762">Sugar transport</keyword>
<evidence type="ECO:0000256" key="6">
    <source>
        <dbReference type="ARBA" id="ARBA00022840"/>
    </source>
</evidence>
<dbReference type="Proteomes" id="UP000257706">
    <property type="component" value="Unassembled WGS sequence"/>
</dbReference>
<dbReference type="GO" id="GO:0005524">
    <property type="term" value="F:ATP binding"/>
    <property type="evidence" value="ECO:0007669"/>
    <property type="project" value="UniProtKB-KW"/>
</dbReference>
<evidence type="ECO:0000256" key="4">
    <source>
        <dbReference type="ARBA" id="ARBA00022737"/>
    </source>
</evidence>
<evidence type="ECO:0000313" key="10">
    <source>
        <dbReference type="Proteomes" id="UP000257706"/>
    </source>
</evidence>
<dbReference type="InterPro" id="IPR050107">
    <property type="entry name" value="ABC_carbohydrate_import_ATPase"/>
</dbReference>